<dbReference type="InterPro" id="IPR032801">
    <property type="entry name" value="PXL2A/B/C"/>
</dbReference>
<dbReference type="STRING" id="203124.Tery_4161"/>
<dbReference type="AlphaFoldDB" id="Q10X57"/>
<name>Q10X57_TRIEI</name>
<sequence length="257" mass="29100">MNIYQILKQSQRLRISDGQTVPILSGCENVNRLLVLIWSQLGDFDNLEYAWWLQRESAKLQELGITLRAIGIGNYASGERFCKYTKFPTESLFVDPDAKLHQELELYQGLTWKFPLLNKGQSAFLNLMIMCAGIGSPGTLREVLRGYLGDKKAPQLIDAHEVIHAKPLPPLKGSFFNLAGGKGCQRPFELATLRLRNMTEVLSNWSTYIPNSSYLTQRGATFLFDHQGNLLYKHCDRGILGFAEDKSNPLSFVLNRE</sequence>
<reference evidence="1" key="1">
    <citation type="submission" date="2006-06" db="EMBL/GenBank/DDBJ databases">
        <title>Complete sequence of Trichodesmium erythraeum IMS101.</title>
        <authorList>
            <consortium name="US DOE Joint Genome Institute"/>
            <person name="Copeland A."/>
            <person name="Lucas S."/>
            <person name="Lapidus A."/>
            <person name="Barry K."/>
            <person name="Detter J.C."/>
            <person name="Glavina del Rio T."/>
            <person name="Hammon N."/>
            <person name="Israni S."/>
            <person name="Dalin E."/>
            <person name="Tice H."/>
            <person name="Pitluck S."/>
            <person name="Kiss H."/>
            <person name="Munk A.C."/>
            <person name="Brettin T."/>
            <person name="Bruce D."/>
            <person name="Han C."/>
            <person name="Tapia R."/>
            <person name="Gilna P."/>
            <person name="Schmutz J."/>
            <person name="Larimer F."/>
            <person name="Land M."/>
            <person name="Hauser L."/>
            <person name="Kyrpides N."/>
            <person name="Kim E."/>
            <person name="Richardson P."/>
        </authorList>
    </citation>
    <scope>NUCLEOTIDE SEQUENCE [LARGE SCALE GENOMIC DNA]</scope>
    <source>
        <strain evidence="1">IMS101</strain>
    </source>
</reference>
<dbReference type="KEGG" id="ter:Tery_4161"/>
<dbReference type="EMBL" id="CP000393">
    <property type="protein sequence ID" value="ABG53167.1"/>
    <property type="molecule type" value="Genomic_DNA"/>
</dbReference>
<protein>
    <recommendedName>
        <fullName evidence="2">AhpC/TSA antioxidant enzyme</fullName>
    </recommendedName>
</protein>
<dbReference type="eggNOG" id="ENOG502Z81T">
    <property type="taxonomic scope" value="Bacteria"/>
</dbReference>
<accession>Q10X57</accession>
<dbReference type="Pfam" id="PF13911">
    <property type="entry name" value="AhpC-TSA_2"/>
    <property type="match status" value="1"/>
</dbReference>
<dbReference type="OrthoDB" id="538741at2"/>
<evidence type="ECO:0000313" key="1">
    <source>
        <dbReference type="EMBL" id="ABG53167.1"/>
    </source>
</evidence>
<organism evidence="1">
    <name type="scientific">Trichodesmium erythraeum (strain IMS101)</name>
    <dbReference type="NCBI Taxonomy" id="203124"/>
    <lineage>
        <taxon>Bacteria</taxon>
        <taxon>Bacillati</taxon>
        <taxon>Cyanobacteriota</taxon>
        <taxon>Cyanophyceae</taxon>
        <taxon>Oscillatoriophycideae</taxon>
        <taxon>Oscillatoriales</taxon>
        <taxon>Microcoleaceae</taxon>
        <taxon>Trichodesmium</taxon>
    </lineage>
</organism>
<evidence type="ECO:0008006" key="2">
    <source>
        <dbReference type="Google" id="ProtNLM"/>
    </source>
</evidence>
<dbReference type="RefSeq" id="WP_011613497.1">
    <property type="nucleotide sequence ID" value="NC_008312.1"/>
</dbReference>
<proteinExistence type="predicted"/>
<dbReference type="HOGENOM" id="CLU_061685_0_0_3"/>
<gene>
    <name evidence="1" type="ordered locus">Tery_4161</name>
</gene>